<dbReference type="RefSeq" id="XP_043046541.1">
    <property type="nucleotide sequence ID" value="XM_043180881.1"/>
</dbReference>
<feature type="chain" id="PRO_5040495630" evidence="1">
    <location>
        <begin position="27"/>
        <end position="57"/>
    </location>
</feature>
<evidence type="ECO:0000313" key="3">
    <source>
        <dbReference type="Proteomes" id="UP000812287"/>
    </source>
</evidence>
<dbReference type="Proteomes" id="UP000812287">
    <property type="component" value="Unassembled WGS sequence"/>
</dbReference>
<sequence length="57" mass="6142">MENRPANSSAATIVATGLLLLSKVETNPAHKKIWSTAAIDILNSIMSPHGILPERVY</sequence>
<evidence type="ECO:0000313" key="2">
    <source>
        <dbReference type="EMBL" id="KAG7453041.1"/>
    </source>
</evidence>
<accession>A0A9P7W819</accession>
<dbReference type="EMBL" id="MU250523">
    <property type="protein sequence ID" value="KAG7453041.1"/>
    <property type="molecule type" value="Genomic_DNA"/>
</dbReference>
<keyword evidence="3" id="KW-1185">Reference proteome</keyword>
<name>A0A9P7W819_9AGAR</name>
<dbReference type="OrthoDB" id="2317065at2759"/>
<evidence type="ECO:0000256" key="1">
    <source>
        <dbReference type="SAM" id="SignalP"/>
    </source>
</evidence>
<dbReference type="Gene3D" id="1.50.10.10">
    <property type="match status" value="1"/>
</dbReference>
<reference evidence="2" key="1">
    <citation type="submission" date="2020-11" db="EMBL/GenBank/DDBJ databases">
        <title>Adaptations for nitrogen fixation in a non-lichenized fungal sporocarp promotes dispersal by wood-feeding termites.</title>
        <authorList>
            <consortium name="DOE Joint Genome Institute"/>
            <person name="Koch R.A."/>
            <person name="Yoon G."/>
            <person name="Arayal U."/>
            <person name="Lail K."/>
            <person name="Amirebrahimi M."/>
            <person name="Labutti K."/>
            <person name="Lipzen A."/>
            <person name="Riley R."/>
            <person name="Barry K."/>
            <person name="Henrissat B."/>
            <person name="Grigoriev I.V."/>
            <person name="Herr J.R."/>
            <person name="Aime M.C."/>
        </authorList>
    </citation>
    <scope>NUCLEOTIDE SEQUENCE</scope>
    <source>
        <strain evidence="2">MCA 3950</strain>
    </source>
</reference>
<organism evidence="2 3">
    <name type="scientific">Guyanagaster necrorhizus</name>
    <dbReference type="NCBI Taxonomy" id="856835"/>
    <lineage>
        <taxon>Eukaryota</taxon>
        <taxon>Fungi</taxon>
        <taxon>Dikarya</taxon>
        <taxon>Basidiomycota</taxon>
        <taxon>Agaricomycotina</taxon>
        <taxon>Agaricomycetes</taxon>
        <taxon>Agaricomycetidae</taxon>
        <taxon>Agaricales</taxon>
        <taxon>Marasmiineae</taxon>
        <taxon>Physalacriaceae</taxon>
        <taxon>Guyanagaster</taxon>
    </lineage>
</organism>
<dbReference type="AlphaFoldDB" id="A0A9P7W819"/>
<proteinExistence type="predicted"/>
<dbReference type="GeneID" id="66103177"/>
<dbReference type="InterPro" id="IPR012341">
    <property type="entry name" value="6hp_glycosidase-like_sf"/>
</dbReference>
<feature type="signal peptide" evidence="1">
    <location>
        <begin position="1"/>
        <end position="26"/>
    </location>
</feature>
<dbReference type="GO" id="GO:0005975">
    <property type="term" value="P:carbohydrate metabolic process"/>
    <property type="evidence" value="ECO:0007669"/>
    <property type="project" value="InterPro"/>
</dbReference>
<keyword evidence="1" id="KW-0732">Signal</keyword>
<protein>
    <submittedName>
        <fullName evidence="2">Uncharacterized protein</fullName>
    </submittedName>
</protein>
<gene>
    <name evidence="2" type="ORF">BT62DRAFT_43704</name>
</gene>
<comment type="caution">
    <text evidence="2">The sequence shown here is derived from an EMBL/GenBank/DDBJ whole genome shotgun (WGS) entry which is preliminary data.</text>
</comment>